<protein>
    <submittedName>
        <fullName evidence="2">Uncharacterized protein</fullName>
    </submittedName>
</protein>
<name>A0A8T3BIV9_DENNO</name>
<organism evidence="2 3">
    <name type="scientific">Dendrobium nobile</name>
    <name type="common">Orchid</name>
    <dbReference type="NCBI Taxonomy" id="94219"/>
    <lineage>
        <taxon>Eukaryota</taxon>
        <taxon>Viridiplantae</taxon>
        <taxon>Streptophyta</taxon>
        <taxon>Embryophyta</taxon>
        <taxon>Tracheophyta</taxon>
        <taxon>Spermatophyta</taxon>
        <taxon>Magnoliopsida</taxon>
        <taxon>Liliopsida</taxon>
        <taxon>Asparagales</taxon>
        <taxon>Orchidaceae</taxon>
        <taxon>Epidendroideae</taxon>
        <taxon>Malaxideae</taxon>
        <taxon>Dendrobiinae</taxon>
        <taxon>Dendrobium</taxon>
    </lineage>
</organism>
<proteinExistence type="predicted"/>
<keyword evidence="3" id="KW-1185">Reference proteome</keyword>
<accession>A0A8T3BIV9</accession>
<evidence type="ECO:0000313" key="2">
    <source>
        <dbReference type="EMBL" id="KAI0512167.1"/>
    </source>
</evidence>
<feature type="region of interest" description="Disordered" evidence="1">
    <location>
        <begin position="88"/>
        <end position="114"/>
    </location>
</feature>
<gene>
    <name evidence="2" type="ORF">KFK09_012805</name>
</gene>
<evidence type="ECO:0000256" key="1">
    <source>
        <dbReference type="SAM" id="MobiDB-lite"/>
    </source>
</evidence>
<sequence>MLQSSVFCVKAGSRRRSRRLSRRLSQLSWSPGRTLRFPLIRTDSPLFFPGSARLDRGFAHSHSLPDSLCIRTSQGFRLLLPLFVSFGSEKSRSPTSRSFSCSRAGPYSPSTSLPIRTERLQRPGLPLGLPPALPWLLFVSPREDGCKLLPVSPSSQGIRVPGSPSSIPLPVRALRPPVRPQLRTLEPNLKPGLIPTSRSEPDVDLLTLAELKLPSPADCHPPLLLPSTVILA</sequence>
<comment type="caution">
    <text evidence="2">The sequence shown here is derived from an EMBL/GenBank/DDBJ whole genome shotgun (WGS) entry which is preliminary data.</text>
</comment>
<reference evidence="2" key="1">
    <citation type="journal article" date="2022" name="Front. Genet.">
        <title>Chromosome-Scale Assembly of the Dendrobium nobile Genome Provides Insights Into the Molecular Mechanism of the Biosynthesis of the Medicinal Active Ingredient of Dendrobium.</title>
        <authorList>
            <person name="Xu Q."/>
            <person name="Niu S.-C."/>
            <person name="Li K.-L."/>
            <person name="Zheng P.-J."/>
            <person name="Zhang X.-J."/>
            <person name="Jia Y."/>
            <person name="Liu Y."/>
            <person name="Niu Y.-X."/>
            <person name="Yu L.-H."/>
            <person name="Chen D.-F."/>
            <person name="Zhang G.-Q."/>
        </authorList>
    </citation>
    <scope>NUCLEOTIDE SEQUENCE</scope>
    <source>
        <tissue evidence="2">Leaf</tissue>
    </source>
</reference>
<evidence type="ECO:0000313" key="3">
    <source>
        <dbReference type="Proteomes" id="UP000829196"/>
    </source>
</evidence>
<dbReference type="Proteomes" id="UP000829196">
    <property type="component" value="Unassembled WGS sequence"/>
</dbReference>
<feature type="compositionally biased region" description="Low complexity" evidence="1">
    <location>
        <begin position="93"/>
        <end position="103"/>
    </location>
</feature>
<dbReference type="AlphaFoldDB" id="A0A8T3BIV9"/>
<dbReference type="EMBL" id="JAGYWB010000009">
    <property type="protein sequence ID" value="KAI0512167.1"/>
    <property type="molecule type" value="Genomic_DNA"/>
</dbReference>